<dbReference type="SUPFAM" id="SSF53756">
    <property type="entry name" value="UDP-Glycosyltransferase/glycogen phosphorylase"/>
    <property type="match status" value="1"/>
</dbReference>
<gene>
    <name evidence="3" type="ORF">SAMN04488079_104190</name>
</gene>
<dbReference type="Pfam" id="PF13439">
    <property type="entry name" value="Glyco_transf_4"/>
    <property type="match status" value="1"/>
</dbReference>
<dbReference type="InterPro" id="IPR001296">
    <property type="entry name" value="Glyco_trans_1"/>
</dbReference>
<dbReference type="PANTHER" id="PTHR12526">
    <property type="entry name" value="GLYCOSYLTRANSFERASE"/>
    <property type="match status" value="1"/>
</dbReference>
<organism evidence="3 4">
    <name type="scientific">Methylophaga sulfidovorans</name>
    <dbReference type="NCBI Taxonomy" id="45496"/>
    <lineage>
        <taxon>Bacteria</taxon>
        <taxon>Pseudomonadati</taxon>
        <taxon>Pseudomonadota</taxon>
        <taxon>Gammaproteobacteria</taxon>
        <taxon>Thiotrichales</taxon>
        <taxon>Piscirickettsiaceae</taxon>
        <taxon>Methylophaga</taxon>
    </lineage>
</organism>
<dbReference type="RefSeq" id="WP_091712028.1">
    <property type="nucleotide sequence ID" value="NZ_FOSH01000004.1"/>
</dbReference>
<evidence type="ECO:0000259" key="2">
    <source>
        <dbReference type="Pfam" id="PF13439"/>
    </source>
</evidence>
<dbReference type="GO" id="GO:1901135">
    <property type="term" value="P:carbohydrate derivative metabolic process"/>
    <property type="evidence" value="ECO:0007669"/>
    <property type="project" value="UniProtKB-ARBA"/>
</dbReference>
<feature type="domain" description="Glycosyl transferase family 1" evidence="1">
    <location>
        <begin position="192"/>
        <end position="313"/>
    </location>
</feature>
<evidence type="ECO:0000259" key="1">
    <source>
        <dbReference type="Pfam" id="PF00534"/>
    </source>
</evidence>
<protein>
    <submittedName>
        <fullName evidence="3">Glycosyltransferase involved in cell wall bisynthesis</fullName>
    </submittedName>
</protein>
<dbReference type="Pfam" id="PF00534">
    <property type="entry name" value="Glycos_transf_1"/>
    <property type="match status" value="1"/>
</dbReference>
<dbReference type="InterPro" id="IPR028098">
    <property type="entry name" value="Glyco_trans_4-like_N"/>
</dbReference>
<dbReference type="GO" id="GO:0016757">
    <property type="term" value="F:glycosyltransferase activity"/>
    <property type="evidence" value="ECO:0007669"/>
    <property type="project" value="InterPro"/>
</dbReference>
<keyword evidence="3" id="KW-0808">Transferase</keyword>
<name>A0A1I3WG00_9GAMM</name>
<evidence type="ECO:0000313" key="3">
    <source>
        <dbReference type="EMBL" id="SFK06320.1"/>
    </source>
</evidence>
<dbReference type="Gene3D" id="3.40.50.2000">
    <property type="entry name" value="Glycogen Phosphorylase B"/>
    <property type="match status" value="2"/>
</dbReference>
<dbReference type="PANTHER" id="PTHR12526:SF638">
    <property type="entry name" value="SPORE COAT PROTEIN SA"/>
    <property type="match status" value="1"/>
</dbReference>
<dbReference type="STRING" id="45496.SAMN04488079_104190"/>
<proteinExistence type="predicted"/>
<dbReference type="Proteomes" id="UP000198924">
    <property type="component" value="Unassembled WGS sequence"/>
</dbReference>
<dbReference type="CDD" id="cd03819">
    <property type="entry name" value="GT4_WavL-like"/>
    <property type="match status" value="1"/>
</dbReference>
<accession>A0A1I3WG00</accession>
<dbReference type="EMBL" id="FOSH01000004">
    <property type="protein sequence ID" value="SFK06320.1"/>
    <property type="molecule type" value="Genomic_DNA"/>
</dbReference>
<sequence>MTEHLTVVQVLPALESGGVERGTLEVGHYLASQGHRSLVISAGGRLVDTLTRQGSEHINWNIGRKSLATFRLIPRLRRFLVKNHVDILHVRSRMPAWVCYLAWKSLPKQSRPKFITTVHGTYSVNGYSRIMTKGEHVFVVSEKIRDYVTTHYGVKDNLTINYRGIDRRDFPYGFEPDSEWLKHWYQSFPQTQGKLLITLPGRITRWKGQADFIEIIAELKKYYSDVHGLIVGETKKGKSGFLAELQQRAAELGVINDISFVGHRSDLKEIMSISSLVMSLSLQPEAFGRVTIEALSLGVPVIAYAHGGVEEQLSTVLPEGKVNTGDKAAVVSLATKWLLAPPTVPESHPFILQSMLDTTLSVYKRVLQQSTAS</sequence>
<feature type="domain" description="Glycosyltransferase subfamily 4-like N-terminal" evidence="2">
    <location>
        <begin position="17"/>
        <end position="167"/>
    </location>
</feature>
<reference evidence="4" key="1">
    <citation type="submission" date="2016-10" db="EMBL/GenBank/DDBJ databases">
        <authorList>
            <person name="Varghese N."/>
            <person name="Submissions S."/>
        </authorList>
    </citation>
    <scope>NUCLEOTIDE SEQUENCE [LARGE SCALE GENOMIC DNA]</scope>
    <source>
        <strain evidence="4">DSM 11578</strain>
    </source>
</reference>
<evidence type="ECO:0000313" key="4">
    <source>
        <dbReference type="Proteomes" id="UP000198924"/>
    </source>
</evidence>
<dbReference type="OrthoDB" id="8523124at2"/>
<dbReference type="AlphaFoldDB" id="A0A1I3WG00"/>
<keyword evidence="4" id="KW-1185">Reference proteome</keyword>